<proteinExistence type="inferred from homology"/>
<feature type="domain" description="Mechanosensitive ion channel MscS" evidence="8">
    <location>
        <begin position="92"/>
        <end position="155"/>
    </location>
</feature>
<comment type="function">
    <text evidence="6">Mechanosensitive channel that participates in the regulation of osmotic pressure changes within the cell, opening in response to stretch forces in the membrane lipid bilayer, without the need for other proteins. Contributes to normal resistance to hypoosmotic shock. Forms an ion channel of 1.0 nanosiemens conductance with a slight preference for anions.</text>
</comment>
<comment type="subcellular location">
    <subcellularLocation>
        <location evidence="6">Cell inner membrane</location>
        <topology evidence="6">Multi-pass membrane protein</topology>
    </subcellularLocation>
    <subcellularLocation>
        <location evidence="1">Cell membrane</location>
        <topology evidence="1">Multi-pass membrane protein</topology>
    </subcellularLocation>
</comment>
<dbReference type="PANTHER" id="PTHR30221">
    <property type="entry name" value="SMALL-CONDUCTANCE MECHANOSENSITIVE CHANNEL"/>
    <property type="match status" value="1"/>
</dbReference>
<protein>
    <recommendedName>
        <fullName evidence="6">Small-conductance mechanosensitive channel</fullName>
    </recommendedName>
</protein>
<keyword evidence="4 6" id="KW-1133">Transmembrane helix</keyword>
<evidence type="ECO:0000256" key="3">
    <source>
        <dbReference type="ARBA" id="ARBA00022692"/>
    </source>
</evidence>
<feature type="transmembrane region" description="Helical" evidence="6">
    <location>
        <begin position="6"/>
        <end position="26"/>
    </location>
</feature>
<evidence type="ECO:0000256" key="1">
    <source>
        <dbReference type="ARBA" id="ARBA00004651"/>
    </source>
</evidence>
<keyword evidence="2" id="KW-1003">Cell membrane</keyword>
<comment type="caution">
    <text evidence="6">Lacks conserved residue(s) required for the propagation of feature annotation.</text>
</comment>
<comment type="similarity">
    <text evidence="6">Belongs to the MscS (TC 1.A.23) family.</text>
</comment>
<keyword evidence="6" id="KW-0813">Transport</keyword>
<evidence type="ECO:0000313" key="10">
    <source>
        <dbReference type="Proteomes" id="UP000070299"/>
    </source>
</evidence>
<dbReference type="InterPro" id="IPR010920">
    <property type="entry name" value="LSM_dom_sf"/>
</dbReference>
<dbReference type="OrthoDB" id="9780668at2"/>
<keyword evidence="6" id="KW-0407">Ion channel</keyword>
<dbReference type="SUPFAM" id="SSF50182">
    <property type="entry name" value="Sm-like ribonucleoproteins"/>
    <property type="match status" value="1"/>
</dbReference>
<sequence length="344" mass="38656">MFGELTITWLPTVITLGFFSALHWFAHWFLFKRDVQKSHEHMFARQLIMLVLILVAVVAVVISLPISESSESQVLSLIGLLLSGLLAFSSTTIISNLVAGAVMRFTEPFKTGDYIRVKEVVGKVTERGLFDCEVQTENRELIAIPNSILINNAITTVRSSGTFISVTLSLGYDVHHSRISTLLKQAATEIELQDPFVHVLELGNFAVTYKVSGLLIDVKNLLTMRSKLHCQILDTLHDNDIEIMSPSFMNQRKVSDELPVLVKAPHKIKEQEQTVAEDIVFDKAEKAQQAEEVKHELSTQVAKLKEQISEAEGEQKDKLTAKLNRLEEKLKVHVETLKNNKKSD</sequence>
<dbReference type="SUPFAM" id="SSF82689">
    <property type="entry name" value="Mechanosensitive channel protein MscS (YggB), C-terminal domain"/>
    <property type="match status" value="1"/>
</dbReference>
<dbReference type="InterPro" id="IPR023408">
    <property type="entry name" value="MscS_beta-dom_sf"/>
</dbReference>
<dbReference type="GO" id="GO:0005886">
    <property type="term" value="C:plasma membrane"/>
    <property type="evidence" value="ECO:0007669"/>
    <property type="project" value="UniProtKB-SubCell"/>
</dbReference>
<dbReference type="GO" id="GO:0008381">
    <property type="term" value="F:mechanosensitive monoatomic ion channel activity"/>
    <property type="evidence" value="ECO:0007669"/>
    <property type="project" value="InterPro"/>
</dbReference>
<comment type="subunit">
    <text evidence="6">Homoheptamer.</text>
</comment>
<evidence type="ECO:0000313" key="9">
    <source>
        <dbReference type="EMBL" id="KXI29373.1"/>
    </source>
</evidence>
<evidence type="ECO:0000256" key="7">
    <source>
        <dbReference type="SAM" id="Coils"/>
    </source>
</evidence>
<evidence type="ECO:0000256" key="2">
    <source>
        <dbReference type="ARBA" id="ARBA00022475"/>
    </source>
</evidence>
<keyword evidence="5 6" id="KW-0472">Membrane</keyword>
<dbReference type="RefSeq" id="WP_068376729.1">
    <property type="nucleotide sequence ID" value="NZ_LSNE01000005.1"/>
</dbReference>
<dbReference type="AlphaFoldDB" id="A0A136A2D9"/>
<evidence type="ECO:0000256" key="4">
    <source>
        <dbReference type="ARBA" id="ARBA00022989"/>
    </source>
</evidence>
<keyword evidence="3 6" id="KW-0812">Transmembrane</keyword>
<dbReference type="Gene3D" id="2.30.30.60">
    <property type="match status" value="1"/>
</dbReference>
<feature type="coiled-coil region" evidence="7">
    <location>
        <begin position="287"/>
        <end position="343"/>
    </location>
</feature>
<keyword evidence="6" id="KW-0406">Ion transport</keyword>
<dbReference type="PANTHER" id="PTHR30221:SF18">
    <property type="entry name" value="SLL0590 PROTEIN"/>
    <property type="match status" value="1"/>
</dbReference>
<comment type="caution">
    <text evidence="9">The sequence shown here is derived from an EMBL/GenBank/DDBJ whole genome shotgun (WGS) entry which is preliminary data.</text>
</comment>
<evidence type="ECO:0000259" key="8">
    <source>
        <dbReference type="Pfam" id="PF00924"/>
    </source>
</evidence>
<name>A0A136A2D9_9ALTE</name>
<dbReference type="InterPro" id="IPR045275">
    <property type="entry name" value="MscS_archaea/bacteria_type"/>
</dbReference>
<dbReference type="STRING" id="1799789.AX660_14650"/>
<dbReference type="InterPro" id="IPR006685">
    <property type="entry name" value="MscS_channel_2nd"/>
</dbReference>
<reference evidence="10" key="1">
    <citation type="submission" date="2016-02" db="EMBL/GenBank/DDBJ databases">
        <authorList>
            <person name="Schultz-Johansen M."/>
            <person name="Glaring M.A."/>
            <person name="Bech P.K."/>
            <person name="Stougaard P."/>
        </authorList>
    </citation>
    <scope>NUCLEOTIDE SEQUENCE [LARGE SCALE GENOMIC DNA]</scope>
    <source>
        <strain evidence="10">S66</strain>
    </source>
</reference>
<keyword evidence="6" id="KW-0997">Cell inner membrane</keyword>
<dbReference type="EMBL" id="LSNE01000005">
    <property type="protein sequence ID" value="KXI29373.1"/>
    <property type="molecule type" value="Genomic_DNA"/>
</dbReference>
<gene>
    <name evidence="9" type="ORF">AX660_14650</name>
</gene>
<dbReference type="InterPro" id="IPR011066">
    <property type="entry name" value="MscS_channel_C_sf"/>
</dbReference>
<dbReference type="Pfam" id="PF00924">
    <property type="entry name" value="MS_channel_2nd"/>
    <property type="match status" value="1"/>
</dbReference>
<keyword evidence="10" id="KW-1185">Reference proteome</keyword>
<keyword evidence="7" id="KW-0175">Coiled coil</keyword>
<accession>A0A136A2D9</accession>
<evidence type="ECO:0000256" key="5">
    <source>
        <dbReference type="ARBA" id="ARBA00023136"/>
    </source>
</evidence>
<organism evidence="9 10">
    <name type="scientific">Paraglaciecola hydrolytica</name>
    <dbReference type="NCBI Taxonomy" id="1799789"/>
    <lineage>
        <taxon>Bacteria</taxon>
        <taxon>Pseudomonadati</taxon>
        <taxon>Pseudomonadota</taxon>
        <taxon>Gammaproteobacteria</taxon>
        <taxon>Alteromonadales</taxon>
        <taxon>Alteromonadaceae</taxon>
        <taxon>Paraglaciecola</taxon>
    </lineage>
</organism>
<evidence type="ECO:0000256" key="6">
    <source>
        <dbReference type="RuleBase" id="RU369025"/>
    </source>
</evidence>
<dbReference type="Proteomes" id="UP000070299">
    <property type="component" value="Unassembled WGS sequence"/>
</dbReference>
<feature type="transmembrane region" description="Helical" evidence="6">
    <location>
        <begin position="47"/>
        <end position="66"/>
    </location>
</feature>
<feature type="transmembrane region" description="Helical" evidence="6">
    <location>
        <begin position="78"/>
        <end position="102"/>
    </location>
</feature>